<reference evidence="3" key="1">
    <citation type="submission" date="2020-08" db="EMBL/GenBank/DDBJ databases">
        <title>Sulfitobacter aestuariivivens sp. nov., isolated from a tidal flat.</title>
        <authorList>
            <person name="Park S."/>
            <person name="Yoon J.-H."/>
        </authorList>
    </citation>
    <scope>NUCLEOTIDE SEQUENCE</scope>
    <source>
        <strain evidence="3">TSTF-M16</strain>
    </source>
</reference>
<dbReference type="EMBL" id="JACTAG010000001">
    <property type="protein sequence ID" value="MBD3662726.1"/>
    <property type="molecule type" value="Genomic_DNA"/>
</dbReference>
<dbReference type="InterPro" id="IPR029787">
    <property type="entry name" value="Nucleotide_cyclase"/>
</dbReference>
<organism evidence="3 4">
    <name type="scientific">Sulfitobacter aestuariivivens</name>
    <dbReference type="NCBI Taxonomy" id="2766981"/>
    <lineage>
        <taxon>Bacteria</taxon>
        <taxon>Pseudomonadati</taxon>
        <taxon>Pseudomonadota</taxon>
        <taxon>Alphaproteobacteria</taxon>
        <taxon>Rhodobacterales</taxon>
        <taxon>Roseobacteraceae</taxon>
        <taxon>Sulfitobacter</taxon>
    </lineage>
</organism>
<evidence type="ECO:0000256" key="1">
    <source>
        <dbReference type="PROSITE-ProRule" id="PRU00339"/>
    </source>
</evidence>
<dbReference type="SMART" id="SM00028">
    <property type="entry name" value="TPR"/>
    <property type="match status" value="5"/>
</dbReference>
<dbReference type="AlphaFoldDB" id="A0A927HDE8"/>
<comment type="caution">
    <text evidence="3">The sequence shown here is derived from an EMBL/GenBank/DDBJ whole genome shotgun (WGS) entry which is preliminary data.</text>
</comment>
<protein>
    <recommendedName>
        <fullName evidence="2">Guanylate cyclase domain-containing protein</fullName>
    </recommendedName>
</protein>
<accession>A0A927HDE8</accession>
<sequence>MSAPPATRRLAAVLAADVVGYSRLMGEDEAGTQRKMTDWIAQTVRPLITSHNGRIFKLMGDGVLAEFGSVVDAVQCALEWQRLPTPAFAVRIGVNLGDIIVEGDDIFGEGVNIAARLEAQADPGTICISDVVHGQIKNKVDVRMDDLGSLSLKNIADPVRTWQIAPEDDAAPTAAFELPEKPSIAVLPFDNMSTDPEYAFLADGISEDLITALSKVRWFFVIARNSTFTYKGQAVDIKRVGRELGVRYVMEGSVRKAGNRVRVTAQLIEAATGHHVWAERYDREIEDIFDLQDEMTQTIIGAVEPEISAVERAAVSSKAPETLDAWEIFQRGVFHMWSYSQEDHANALKFLTRASELDPNFGPAHAYRAYVHYQGVVMHWSDNFEASLREGMIAARKALAADPRDAVAFFAIGRIHMMQGNQADSIAALENSVKLNPSFAQAYHGLSMSLALDGRYDDATAAGQQAERLSPRDPIMWATFAVQAFTYLLAEDFENALDWAQRTLRHPNAAGYWPSAMMAASLANLGRIEDAQRYARDVLEEVPHLTVSELSGLYRTTKPGALEPYLKGLRIAGIPE</sequence>
<dbReference type="GO" id="GO:0035556">
    <property type="term" value="P:intracellular signal transduction"/>
    <property type="evidence" value="ECO:0007669"/>
    <property type="project" value="InterPro"/>
</dbReference>
<dbReference type="PROSITE" id="PS50005">
    <property type="entry name" value="TPR"/>
    <property type="match status" value="1"/>
</dbReference>
<keyword evidence="1" id="KW-0802">TPR repeat</keyword>
<dbReference type="SUPFAM" id="SSF48452">
    <property type="entry name" value="TPR-like"/>
    <property type="match status" value="1"/>
</dbReference>
<dbReference type="InterPro" id="IPR011990">
    <property type="entry name" value="TPR-like_helical_dom_sf"/>
</dbReference>
<dbReference type="CDD" id="cd07302">
    <property type="entry name" value="CHD"/>
    <property type="match status" value="1"/>
</dbReference>
<dbReference type="Proteomes" id="UP000635142">
    <property type="component" value="Unassembled WGS sequence"/>
</dbReference>
<feature type="repeat" description="TPR" evidence="1">
    <location>
        <begin position="406"/>
        <end position="439"/>
    </location>
</feature>
<keyword evidence="4" id="KW-1185">Reference proteome</keyword>
<dbReference type="SUPFAM" id="SSF55073">
    <property type="entry name" value="Nucleotide cyclase"/>
    <property type="match status" value="1"/>
</dbReference>
<dbReference type="PROSITE" id="PS50125">
    <property type="entry name" value="GUANYLATE_CYCLASE_2"/>
    <property type="match status" value="1"/>
</dbReference>
<evidence type="ECO:0000313" key="3">
    <source>
        <dbReference type="EMBL" id="MBD3662726.1"/>
    </source>
</evidence>
<dbReference type="GO" id="GO:0004016">
    <property type="term" value="F:adenylate cyclase activity"/>
    <property type="evidence" value="ECO:0007669"/>
    <property type="project" value="UniProtKB-ARBA"/>
</dbReference>
<proteinExistence type="predicted"/>
<dbReference type="PANTHER" id="PTHR12558">
    <property type="entry name" value="CELL DIVISION CYCLE 16,23,27"/>
    <property type="match status" value="1"/>
</dbReference>
<feature type="domain" description="Guanylate cyclase" evidence="2">
    <location>
        <begin position="12"/>
        <end position="118"/>
    </location>
</feature>
<dbReference type="Pfam" id="PF13432">
    <property type="entry name" value="TPR_16"/>
    <property type="match status" value="1"/>
</dbReference>
<gene>
    <name evidence="3" type="ORF">H9Q16_02215</name>
</gene>
<evidence type="ECO:0000259" key="2">
    <source>
        <dbReference type="PROSITE" id="PS50125"/>
    </source>
</evidence>
<dbReference type="RefSeq" id="WP_191073736.1">
    <property type="nucleotide sequence ID" value="NZ_JACTAG010000001.1"/>
</dbReference>
<name>A0A927HDE8_9RHOB</name>
<evidence type="ECO:0000313" key="4">
    <source>
        <dbReference type="Proteomes" id="UP000635142"/>
    </source>
</evidence>
<dbReference type="InterPro" id="IPR001054">
    <property type="entry name" value="A/G_cyclase"/>
</dbReference>
<dbReference type="Pfam" id="PF00211">
    <property type="entry name" value="Guanylate_cyc"/>
    <property type="match status" value="1"/>
</dbReference>
<dbReference type="Gene3D" id="1.25.40.10">
    <property type="entry name" value="Tetratricopeptide repeat domain"/>
    <property type="match status" value="1"/>
</dbReference>
<dbReference type="Gene3D" id="3.40.50.10070">
    <property type="entry name" value="TolB, N-terminal domain"/>
    <property type="match status" value="1"/>
</dbReference>
<dbReference type="Gene3D" id="3.30.70.1230">
    <property type="entry name" value="Nucleotide cyclase"/>
    <property type="match status" value="1"/>
</dbReference>
<dbReference type="PANTHER" id="PTHR12558:SF33">
    <property type="entry name" value="BLL7664 PROTEIN"/>
    <property type="match status" value="1"/>
</dbReference>
<dbReference type="GO" id="GO:0009190">
    <property type="term" value="P:cyclic nucleotide biosynthetic process"/>
    <property type="evidence" value="ECO:0007669"/>
    <property type="project" value="InterPro"/>
</dbReference>
<dbReference type="InterPro" id="IPR019734">
    <property type="entry name" value="TPR_rpt"/>
</dbReference>